<accession>A0A926NJV1</accession>
<feature type="transmembrane region" description="Helical" evidence="5">
    <location>
        <begin position="332"/>
        <end position="351"/>
    </location>
</feature>
<keyword evidence="3 5" id="KW-1133">Transmembrane helix</keyword>
<feature type="transmembrane region" description="Helical" evidence="5">
    <location>
        <begin position="360"/>
        <end position="383"/>
    </location>
</feature>
<feature type="transmembrane region" description="Helical" evidence="5">
    <location>
        <begin position="264"/>
        <end position="285"/>
    </location>
</feature>
<organism evidence="6 7">
    <name type="scientific">Metabacillus arenae</name>
    <dbReference type="NCBI Taxonomy" id="2771434"/>
    <lineage>
        <taxon>Bacteria</taxon>
        <taxon>Bacillati</taxon>
        <taxon>Bacillota</taxon>
        <taxon>Bacilli</taxon>
        <taxon>Bacillales</taxon>
        <taxon>Bacillaceae</taxon>
        <taxon>Metabacillus</taxon>
    </lineage>
</organism>
<evidence type="ECO:0000256" key="1">
    <source>
        <dbReference type="ARBA" id="ARBA00004141"/>
    </source>
</evidence>
<dbReference type="AlphaFoldDB" id="A0A926NJV1"/>
<keyword evidence="4 5" id="KW-0472">Membrane</keyword>
<dbReference type="Pfam" id="PF01943">
    <property type="entry name" value="Polysacc_synt"/>
    <property type="match status" value="1"/>
</dbReference>
<proteinExistence type="predicted"/>
<evidence type="ECO:0000313" key="7">
    <source>
        <dbReference type="Proteomes" id="UP000626844"/>
    </source>
</evidence>
<feature type="transmembrane region" description="Helical" evidence="5">
    <location>
        <begin position="88"/>
        <end position="114"/>
    </location>
</feature>
<evidence type="ECO:0000313" key="6">
    <source>
        <dbReference type="EMBL" id="MBD1382676.1"/>
    </source>
</evidence>
<feature type="transmembrane region" description="Helical" evidence="5">
    <location>
        <begin position="120"/>
        <end position="142"/>
    </location>
</feature>
<comment type="subcellular location">
    <subcellularLocation>
        <location evidence="1">Membrane</location>
        <topology evidence="1">Multi-pass membrane protein</topology>
    </subcellularLocation>
</comment>
<reference evidence="6" key="1">
    <citation type="submission" date="2020-09" db="EMBL/GenBank/DDBJ databases">
        <title>A novel bacterium of genus Bacillus, isolated from South China Sea.</title>
        <authorList>
            <person name="Huang H."/>
            <person name="Mo K."/>
            <person name="Hu Y."/>
        </authorList>
    </citation>
    <scope>NUCLEOTIDE SEQUENCE</scope>
    <source>
        <strain evidence="6">IB182487</strain>
    </source>
</reference>
<dbReference type="PANTHER" id="PTHR43424:SF1">
    <property type="entry name" value="LOCUS PUTATIVE PROTEIN 1-RELATED"/>
    <property type="match status" value="1"/>
</dbReference>
<protein>
    <submittedName>
        <fullName evidence="6">Flippase</fullName>
    </submittedName>
</protein>
<gene>
    <name evidence="6" type="ORF">IC621_20945</name>
</gene>
<dbReference type="GO" id="GO:0016020">
    <property type="term" value="C:membrane"/>
    <property type="evidence" value="ECO:0007669"/>
    <property type="project" value="UniProtKB-SubCell"/>
</dbReference>
<feature type="transmembrane region" description="Helical" evidence="5">
    <location>
        <begin position="179"/>
        <end position="198"/>
    </location>
</feature>
<evidence type="ECO:0000256" key="5">
    <source>
        <dbReference type="SAM" id="Phobius"/>
    </source>
</evidence>
<sequence length="435" mass="49539">MTSVTLLKKLNLNKKVYSNIGWLFFEKLFKMVLNFFVFAIIARYLGPENFGVLNFAIAFVFILTSLLDLGLSGLVVKEMVKNNKNTNLILGTTFYLKSLASVLGFLVLIVSLYFLETKEIMLVTLLVGISLLFKPLEVIDLYNQANIISKYTVFARNIALLLVSIIQLSLIFINAPLYYFAIAQTLEIILTVFLLLFYYKKSSVSMKWKFDIRIGLNLLKRSWPLIFSGIAAVLYLKVDQLMLQKMVGAKELGIYSAAARVSEVWYFIPNAIIASIFPQLVLLREDREKYNKKLQKLFDLMFILGLSLSVIVTIISPHIIRLLFGVEYLRSADILIIHIWASVFVFMRALLSKWLIIEELLIFSLLSHGLGVIVNVVLNTILIPNYGGMGAAFATVIAYSFSTFIFCFLSKNTMNVGFMMSKAFFTPVRYIFKMK</sequence>
<name>A0A926NJV1_9BACI</name>
<dbReference type="InterPro" id="IPR002797">
    <property type="entry name" value="Polysacc_synth"/>
</dbReference>
<feature type="transmembrane region" description="Helical" evidence="5">
    <location>
        <begin position="297"/>
        <end position="320"/>
    </location>
</feature>
<feature type="transmembrane region" description="Helical" evidence="5">
    <location>
        <begin position="218"/>
        <end position="236"/>
    </location>
</feature>
<dbReference type="CDD" id="cd13128">
    <property type="entry name" value="MATE_Wzx_like"/>
    <property type="match status" value="1"/>
</dbReference>
<feature type="transmembrane region" description="Helical" evidence="5">
    <location>
        <begin position="154"/>
        <end position="173"/>
    </location>
</feature>
<evidence type="ECO:0000256" key="2">
    <source>
        <dbReference type="ARBA" id="ARBA00022692"/>
    </source>
</evidence>
<keyword evidence="7" id="KW-1185">Reference proteome</keyword>
<evidence type="ECO:0000256" key="3">
    <source>
        <dbReference type="ARBA" id="ARBA00022989"/>
    </source>
</evidence>
<dbReference type="Proteomes" id="UP000626844">
    <property type="component" value="Unassembled WGS sequence"/>
</dbReference>
<dbReference type="PANTHER" id="PTHR43424">
    <property type="entry name" value="LOCUS PUTATIVE PROTEIN 1-RELATED"/>
    <property type="match status" value="1"/>
</dbReference>
<dbReference type="InterPro" id="IPR052556">
    <property type="entry name" value="PolySynth_Transporter"/>
</dbReference>
<comment type="caution">
    <text evidence="6">The sequence shown here is derived from an EMBL/GenBank/DDBJ whole genome shotgun (WGS) entry which is preliminary data.</text>
</comment>
<feature type="transmembrane region" description="Helical" evidence="5">
    <location>
        <begin position="28"/>
        <end position="46"/>
    </location>
</feature>
<keyword evidence="2 5" id="KW-0812">Transmembrane</keyword>
<evidence type="ECO:0000256" key="4">
    <source>
        <dbReference type="ARBA" id="ARBA00023136"/>
    </source>
</evidence>
<feature type="transmembrane region" description="Helical" evidence="5">
    <location>
        <begin position="52"/>
        <end position="76"/>
    </location>
</feature>
<dbReference type="RefSeq" id="WP_191161108.1">
    <property type="nucleotide sequence ID" value="NZ_JACXAI010000035.1"/>
</dbReference>
<feature type="transmembrane region" description="Helical" evidence="5">
    <location>
        <begin position="389"/>
        <end position="409"/>
    </location>
</feature>
<dbReference type="EMBL" id="JACXAI010000035">
    <property type="protein sequence ID" value="MBD1382676.1"/>
    <property type="molecule type" value="Genomic_DNA"/>
</dbReference>